<evidence type="ECO:0000256" key="1">
    <source>
        <dbReference type="ARBA" id="ARBA00001968"/>
    </source>
</evidence>
<evidence type="ECO:0000256" key="8">
    <source>
        <dbReference type="SAM" id="MobiDB-lite"/>
    </source>
</evidence>
<dbReference type="Pfam" id="PF26138">
    <property type="entry name" value="DUF8040"/>
    <property type="match status" value="1"/>
</dbReference>
<dbReference type="InterPro" id="IPR027806">
    <property type="entry name" value="HARBI1_dom"/>
</dbReference>
<sequence>MSDSESDFSYVDSDTNWSESEISEDDVDEESCDESDNGSIDEMSDNESHSNSEESEKSDEDDEAGMCDDDSETSSDVSDGMHNVNETFLRMSVDHVNKYYNKKPMRTSKLSGDAYMKELLNGHPGVCYEMFRMDVDVLRHLCNELKRLRILKEDKGIVSLEESVAMFLYIIGHNTRMRVVSDRFQHSTETVQRRFRRVLRAIHELGMILIKPDPGCNELPLSLHTNGKYYPWFKKCVGAIDGTHVSARAPAERANSCRGRKHVITQNVMCACDFDMKFTFVYSGWEGSANDSRVFEKAILSDKHMFPWPAEGCYYLVDSGYPMGGTFLPPHKSVKYHAQEYRGRARRPKNKSELFNYRHSSLRMVIERSFGVLKARFPILTHMPRYSNTRQRMIVTACCAVHNFIRTFARSDEMFTLWEDMEDPTGTEGLARQRCARAVHALRPEAVAAMGTLRDQMTEMMWIEYRGGGSS</sequence>
<protein>
    <submittedName>
        <fullName evidence="11">Uncharacterized protein</fullName>
    </submittedName>
</protein>
<organism evidence="11">
    <name type="scientific">Fagus sylvatica</name>
    <name type="common">Beechnut</name>
    <dbReference type="NCBI Taxonomy" id="28930"/>
    <lineage>
        <taxon>Eukaryota</taxon>
        <taxon>Viridiplantae</taxon>
        <taxon>Streptophyta</taxon>
        <taxon>Embryophyta</taxon>
        <taxon>Tracheophyta</taxon>
        <taxon>Spermatophyta</taxon>
        <taxon>Magnoliopsida</taxon>
        <taxon>eudicotyledons</taxon>
        <taxon>Gunneridae</taxon>
        <taxon>Pentapetalae</taxon>
        <taxon>rosids</taxon>
        <taxon>fabids</taxon>
        <taxon>Fagales</taxon>
        <taxon>Fagaceae</taxon>
        <taxon>Fagus</taxon>
    </lineage>
</organism>
<dbReference type="InterPro" id="IPR045249">
    <property type="entry name" value="HARBI1-like"/>
</dbReference>
<proteinExistence type="inferred from homology"/>
<evidence type="ECO:0000259" key="9">
    <source>
        <dbReference type="Pfam" id="PF13359"/>
    </source>
</evidence>
<comment type="cofactor">
    <cofactor evidence="1">
        <name>a divalent metal cation</name>
        <dbReference type="ChEBI" id="CHEBI:60240"/>
    </cofactor>
</comment>
<evidence type="ECO:0000313" key="12">
    <source>
        <dbReference type="EMBL" id="SPC78997.1"/>
    </source>
</evidence>
<dbReference type="PANTHER" id="PTHR22930">
    <property type="match status" value="1"/>
</dbReference>
<feature type="domain" description="DDE Tnp4" evidence="9">
    <location>
        <begin position="240"/>
        <end position="403"/>
    </location>
</feature>
<keyword evidence="4" id="KW-0540">Nuclease</keyword>
<accession>A0A2N9ENI4</accession>
<evidence type="ECO:0000313" key="11">
    <source>
        <dbReference type="EMBL" id="SPC76251.1"/>
    </source>
</evidence>
<comment type="subcellular location">
    <subcellularLocation>
        <location evidence="2">Nucleus</location>
    </subcellularLocation>
</comment>
<keyword evidence="5" id="KW-0479">Metal-binding</keyword>
<evidence type="ECO:0000256" key="7">
    <source>
        <dbReference type="ARBA" id="ARBA00023242"/>
    </source>
</evidence>
<dbReference type="InterPro" id="IPR058353">
    <property type="entry name" value="DUF8040"/>
</dbReference>
<dbReference type="AlphaFoldDB" id="A0A2N9ENI4"/>
<keyword evidence="7" id="KW-0539">Nucleus</keyword>
<name>A0A2N9ENI4_FAGSY</name>
<dbReference type="GO" id="GO:0004518">
    <property type="term" value="F:nuclease activity"/>
    <property type="evidence" value="ECO:0007669"/>
    <property type="project" value="UniProtKB-KW"/>
</dbReference>
<comment type="similarity">
    <text evidence="3">Belongs to the HARBI1 family.</text>
</comment>
<keyword evidence="6" id="KW-0378">Hydrolase</keyword>
<feature type="region of interest" description="Disordered" evidence="8">
    <location>
        <begin position="1"/>
        <end position="81"/>
    </location>
</feature>
<dbReference type="Pfam" id="PF13359">
    <property type="entry name" value="DDE_Tnp_4"/>
    <property type="match status" value="1"/>
</dbReference>
<evidence type="ECO:0000256" key="6">
    <source>
        <dbReference type="ARBA" id="ARBA00022801"/>
    </source>
</evidence>
<evidence type="ECO:0000256" key="5">
    <source>
        <dbReference type="ARBA" id="ARBA00022723"/>
    </source>
</evidence>
<evidence type="ECO:0000256" key="2">
    <source>
        <dbReference type="ARBA" id="ARBA00004123"/>
    </source>
</evidence>
<evidence type="ECO:0000259" key="10">
    <source>
        <dbReference type="Pfam" id="PF26138"/>
    </source>
</evidence>
<dbReference type="GO" id="GO:0005634">
    <property type="term" value="C:nucleus"/>
    <property type="evidence" value="ECO:0007669"/>
    <property type="project" value="UniProtKB-SubCell"/>
</dbReference>
<dbReference type="EMBL" id="OIVN01000360">
    <property type="protein sequence ID" value="SPC78997.1"/>
    <property type="molecule type" value="Genomic_DNA"/>
</dbReference>
<dbReference type="PANTHER" id="PTHR22930:SF228">
    <property type="entry name" value="PROTEIN ALP1-LIKE"/>
    <property type="match status" value="1"/>
</dbReference>
<feature type="compositionally biased region" description="Acidic residues" evidence="8">
    <location>
        <begin position="21"/>
        <end position="36"/>
    </location>
</feature>
<gene>
    <name evidence="11" type="ORF">FSB_LOCUS4133</name>
    <name evidence="12" type="ORF">FSB_LOCUS6879</name>
</gene>
<dbReference type="EMBL" id="OIVN01000208">
    <property type="protein sequence ID" value="SPC76251.1"/>
    <property type="molecule type" value="Genomic_DNA"/>
</dbReference>
<dbReference type="GO" id="GO:0016787">
    <property type="term" value="F:hydrolase activity"/>
    <property type="evidence" value="ECO:0007669"/>
    <property type="project" value="UniProtKB-KW"/>
</dbReference>
<feature type="domain" description="DUF8040" evidence="10">
    <location>
        <begin position="107"/>
        <end position="203"/>
    </location>
</feature>
<feature type="compositionally biased region" description="Basic and acidic residues" evidence="8">
    <location>
        <begin position="46"/>
        <end position="55"/>
    </location>
</feature>
<dbReference type="GO" id="GO:0046872">
    <property type="term" value="F:metal ion binding"/>
    <property type="evidence" value="ECO:0007669"/>
    <property type="project" value="UniProtKB-KW"/>
</dbReference>
<evidence type="ECO:0000256" key="4">
    <source>
        <dbReference type="ARBA" id="ARBA00022722"/>
    </source>
</evidence>
<evidence type="ECO:0000256" key="3">
    <source>
        <dbReference type="ARBA" id="ARBA00006958"/>
    </source>
</evidence>
<feature type="compositionally biased region" description="Acidic residues" evidence="8">
    <location>
        <begin position="56"/>
        <end position="73"/>
    </location>
</feature>
<reference evidence="11" key="1">
    <citation type="submission" date="2018-02" db="EMBL/GenBank/DDBJ databases">
        <authorList>
            <person name="Cohen D.B."/>
            <person name="Kent A.D."/>
        </authorList>
    </citation>
    <scope>NUCLEOTIDE SEQUENCE</scope>
</reference>